<accession>A0A0D2P3R4</accession>
<dbReference type="AlphaFoldDB" id="A0A0D2P3R4"/>
<evidence type="ECO:0000256" key="1">
    <source>
        <dbReference type="SAM" id="MobiDB-lite"/>
    </source>
</evidence>
<feature type="region of interest" description="Disordered" evidence="1">
    <location>
        <begin position="114"/>
        <end position="156"/>
    </location>
</feature>
<name>A0A0D2P3R4_HYPSF</name>
<evidence type="ECO:0000313" key="3">
    <source>
        <dbReference type="Proteomes" id="UP000054270"/>
    </source>
</evidence>
<gene>
    <name evidence="2" type="ORF">HYPSUDRAFT_54489</name>
</gene>
<protein>
    <submittedName>
        <fullName evidence="2">Uncharacterized protein</fullName>
    </submittedName>
</protein>
<feature type="region of interest" description="Disordered" evidence="1">
    <location>
        <begin position="59"/>
        <end position="78"/>
    </location>
</feature>
<proteinExistence type="predicted"/>
<organism evidence="2 3">
    <name type="scientific">Hypholoma sublateritium (strain FD-334 SS-4)</name>
    <dbReference type="NCBI Taxonomy" id="945553"/>
    <lineage>
        <taxon>Eukaryota</taxon>
        <taxon>Fungi</taxon>
        <taxon>Dikarya</taxon>
        <taxon>Basidiomycota</taxon>
        <taxon>Agaricomycotina</taxon>
        <taxon>Agaricomycetes</taxon>
        <taxon>Agaricomycetidae</taxon>
        <taxon>Agaricales</taxon>
        <taxon>Agaricineae</taxon>
        <taxon>Strophariaceae</taxon>
        <taxon>Hypholoma</taxon>
    </lineage>
</organism>
<evidence type="ECO:0000313" key="2">
    <source>
        <dbReference type="EMBL" id="KJA23321.1"/>
    </source>
</evidence>
<keyword evidence="3" id="KW-1185">Reference proteome</keyword>
<dbReference type="EMBL" id="KN817544">
    <property type="protein sequence ID" value="KJA23321.1"/>
    <property type="molecule type" value="Genomic_DNA"/>
</dbReference>
<sequence length="156" mass="17008">MYASHTASRGTPCTHAHARRMPAATDPLANVIPLPSELYYAAHPARRLGDIKPYPPPSGTLHTAPRTDISARNRVAPPGVTGSLTRRVYFCGAGAGGGHYKDTTEIPWAIASPGTRSRFARRRSRELSHREGERDWGLHDSGAGRQARRHPVERAS</sequence>
<dbReference type="Proteomes" id="UP000054270">
    <property type="component" value="Unassembled WGS sequence"/>
</dbReference>
<reference evidence="3" key="1">
    <citation type="submission" date="2014-04" db="EMBL/GenBank/DDBJ databases">
        <title>Evolutionary Origins and Diversification of the Mycorrhizal Mutualists.</title>
        <authorList>
            <consortium name="DOE Joint Genome Institute"/>
            <consortium name="Mycorrhizal Genomics Consortium"/>
            <person name="Kohler A."/>
            <person name="Kuo A."/>
            <person name="Nagy L.G."/>
            <person name="Floudas D."/>
            <person name="Copeland A."/>
            <person name="Barry K.W."/>
            <person name="Cichocki N."/>
            <person name="Veneault-Fourrey C."/>
            <person name="LaButti K."/>
            <person name="Lindquist E.A."/>
            <person name="Lipzen A."/>
            <person name="Lundell T."/>
            <person name="Morin E."/>
            <person name="Murat C."/>
            <person name="Riley R."/>
            <person name="Ohm R."/>
            <person name="Sun H."/>
            <person name="Tunlid A."/>
            <person name="Henrissat B."/>
            <person name="Grigoriev I.V."/>
            <person name="Hibbett D.S."/>
            <person name="Martin F."/>
        </authorList>
    </citation>
    <scope>NUCLEOTIDE SEQUENCE [LARGE SCALE GENOMIC DNA]</scope>
    <source>
        <strain evidence="3">FD-334 SS-4</strain>
    </source>
</reference>
<feature type="compositionally biased region" description="Basic and acidic residues" evidence="1">
    <location>
        <begin position="125"/>
        <end position="138"/>
    </location>
</feature>